<dbReference type="EC" id="3.4.16.4" evidence="4"/>
<keyword evidence="8" id="KW-1133">Transmembrane helix</keyword>
<feature type="transmembrane region" description="Helical" evidence="8">
    <location>
        <begin position="12"/>
        <end position="31"/>
    </location>
</feature>
<evidence type="ECO:0000256" key="8">
    <source>
        <dbReference type="SAM" id="Phobius"/>
    </source>
</evidence>
<keyword evidence="11" id="KW-1185">Reference proteome</keyword>
<dbReference type="InterPro" id="IPR012338">
    <property type="entry name" value="Beta-lactam/transpept-like"/>
</dbReference>
<evidence type="ECO:0000256" key="7">
    <source>
        <dbReference type="SAM" id="MobiDB-lite"/>
    </source>
</evidence>
<dbReference type="Pfam" id="PF00905">
    <property type="entry name" value="Transpeptidase"/>
    <property type="match status" value="1"/>
</dbReference>
<dbReference type="InterPro" id="IPR005311">
    <property type="entry name" value="PBP_dimer"/>
</dbReference>
<comment type="pathway">
    <text evidence="2">Cell wall biogenesis; peptidoglycan biosynthesis.</text>
</comment>
<evidence type="ECO:0000256" key="4">
    <source>
        <dbReference type="ARBA" id="ARBA00012448"/>
    </source>
</evidence>
<dbReference type="CDD" id="cd06576">
    <property type="entry name" value="PASTA_Pbp2x-like_1"/>
    <property type="match status" value="1"/>
</dbReference>
<dbReference type="InterPro" id="IPR050515">
    <property type="entry name" value="Beta-lactam/transpept"/>
</dbReference>
<evidence type="ECO:0000313" key="10">
    <source>
        <dbReference type="EMBL" id="MEL3972324.1"/>
    </source>
</evidence>
<evidence type="ECO:0000256" key="1">
    <source>
        <dbReference type="ARBA" id="ARBA00004370"/>
    </source>
</evidence>
<dbReference type="Pfam" id="PF03793">
    <property type="entry name" value="PASTA"/>
    <property type="match status" value="2"/>
</dbReference>
<keyword evidence="8" id="KW-0812">Transmembrane</keyword>
<reference evidence="10 11" key="1">
    <citation type="submission" date="2024-04" db="EMBL/GenBank/DDBJ databases">
        <title>Bacillus oryzaecorticis sp. nov., a moderately halophilic bacterium isolated from rice husks.</title>
        <authorList>
            <person name="Zhu H.-S."/>
        </authorList>
    </citation>
    <scope>NUCLEOTIDE SEQUENCE [LARGE SCALE GENOMIC DNA]</scope>
    <source>
        <strain evidence="10 11">ZC255</strain>
    </source>
</reference>
<sequence>MKKRPSMNIGAAILFGIFGLLFFILMVRFVTIQVTGEAEGKVLASQAAEKYIKSRILEAHRGTIYDQKGEVIAEDTSAYTLVAVLSPTVTSDPENPKHVTDPEKTAKALSGFIDMKESEIYKKLTSDGAYQVEFGSAGRALSHQLMLDIKEEKLPGITFRKEAKRFYPNGTFASHLIGFAQKTTSDSGQTETTGKMGIENSFNDLLSGKNGNVEYKSDVWGYLLPNAEEHVTPPQDGKDIYLTIDKKIQTFLEEAMNQVQKQYKPKKMFAIVADPKTGKILAMTQRPTFHPDTRAGLEDNWTNTIVEETIEPGSTMKSFSLAAAVNEGKFNPNEAYQSGTYKVDNVPNPIRDHNGGDGWGSISFLEGVQRSSNVAFAYLLDRIGFEKFEGYLHDFGFGEPTNVGLPHEASGSILYHYPIEKYTTIFGQGTTVTPLQMIQAESAIANDGKMMKPYVISKVVDSNTKEVVKETKPEVVGTPITKETAEKTRKYLESTVTSEDGTGKRFAIDGYSVAGKSGTAQIPDPETGGYKYGKENYLFSFMGMAPADNPQLIVYVGVQEPELKVTEIGSDPVSDIFKPVMQNSLKYLNIKPQEKVSLKKEQIPDLSGMGVEKAKSAIEKSGAEPVVVGNGSEVTRQLPQPGSELLEGGKVIIRTDGDITIPDMKGWSIRDVFKIANIAGLKINMVGNGFAVSQNIQPDSPVNENEPLVVNFKTPEEQLQREKEKEVSEEERPLN</sequence>
<organism evidence="10 11">
    <name type="scientific">Rossellomorea oryzaecorticis</name>
    <dbReference type="NCBI Taxonomy" id="1396505"/>
    <lineage>
        <taxon>Bacteria</taxon>
        <taxon>Bacillati</taxon>
        <taxon>Bacillota</taxon>
        <taxon>Bacilli</taxon>
        <taxon>Bacillales</taxon>
        <taxon>Bacillaceae</taxon>
        <taxon>Rossellomorea</taxon>
    </lineage>
</organism>
<dbReference type="SUPFAM" id="SSF56519">
    <property type="entry name" value="Penicillin binding protein dimerisation domain"/>
    <property type="match status" value="1"/>
</dbReference>
<dbReference type="Pfam" id="PF03717">
    <property type="entry name" value="PBP_dimer"/>
    <property type="match status" value="1"/>
</dbReference>
<dbReference type="Gene3D" id="3.30.70.2110">
    <property type="match status" value="1"/>
</dbReference>
<proteinExistence type="inferred from homology"/>
<keyword evidence="5 8" id="KW-0472">Membrane</keyword>
<comment type="caution">
    <text evidence="10">The sequence shown here is derived from an EMBL/GenBank/DDBJ whole genome shotgun (WGS) entry which is preliminary data.</text>
</comment>
<evidence type="ECO:0000256" key="6">
    <source>
        <dbReference type="ARBA" id="ARBA00034000"/>
    </source>
</evidence>
<feature type="domain" description="PASTA" evidence="9">
    <location>
        <begin position="658"/>
        <end position="714"/>
    </location>
</feature>
<dbReference type="Gene3D" id="2.20.70.70">
    <property type="match status" value="1"/>
</dbReference>
<dbReference type="Proteomes" id="UP001389717">
    <property type="component" value="Unassembled WGS sequence"/>
</dbReference>
<accession>A0ABU9K8C0</accession>
<dbReference type="EMBL" id="JBBYAF010000013">
    <property type="protein sequence ID" value="MEL3972324.1"/>
    <property type="molecule type" value="Genomic_DNA"/>
</dbReference>
<evidence type="ECO:0000259" key="9">
    <source>
        <dbReference type="PROSITE" id="PS51178"/>
    </source>
</evidence>
<feature type="compositionally biased region" description="Basic and acidic residues" evidence="7">
    <location>
        <begin position="714"/>
        <end position="735"/>
    </location>
</feature>
<dbReference type="RefSeq" id="WP_341982485.1">
    <property type="nucleotide sequence ID" value="NZ_JBBYAF010000013.1"/>
</dbReference>
<evidence type="ECO:0000313" key="11">
    <source>
        <dbReference type="Proteomes" id="UP001389717"/>
    </source>
</evidence>
<dbReference type="SMART" id="SM00740">
    <property type="entry name" value="PASTA"/>
    <property type="match status" value="2"/>
</dbReference>
<evidence type="ECO:0000256" key="3">
    <source>
        <dbReference type="ARBA" id="ARBA00007171"/>
    </source>
</evidence>
<comment type="subcellular location">
    <subcellularLocation>
        <location evidence="1">Membrane</location>
    </subcellularLocation>
</comment>
<dbReference type="SUPFAM" id="SSF54184">
    <property type="entry name" value="Penicillin-binding protein 2x (pbp-2x), c-terminal domain"/>
    <property type="match status" value="2"/>
</dbReference>
<gene>
    <name evidence="10" type="ORF">AAEO50_08545</name>
</gene>
<name>A0ABU9K8C0_9BACI</name>
<evidence type="ECO:0000256" key="2">
    <source>
        <dbReference type="ARBA" id="ARBA00004752"/>
    </source>
</evidence>
<comment type="catalytic activity">
    <reaction evidence="6">
        <text>Preferential cleavage: (Ac)2-L-Lys-D-Ala-|-D-Ala. Also transpeptidation of peptidyl-alanyl moieties that are N-acyl substituents of D-alanine.</text>
        <dbReference type="EC" id="3.4.16.4"/>
    </reaction>
</comment>
<evidence type="ECO:0000256" key="5">
    <source>
        <dbReference type="ARBA" id="ARBA00023136"/>
    </source>
</evidence>
<dbReference type="InterPro" id="IPR005543">
    <property type="entry name" value="PASTA_dom"/>
</dbReference>
<feature type="domain" description="PASTA" evidence="9">
    <location>
        <begin position="599"/>
        <end position="657"/>
    </location>
</feature>
<dbReference type="SUPFAM" id="SSF56601">
    <property type="entry name" value="beta-lactamase/transpeptidase-like"/>
    <property type="match status" value="1"/>
</dbReference>
<dbReference type="InterPro" id="IPR001460">
    <property type="entry name" value="PCN-bd_Tpept"/>
</dbReference>
<comment type="similarity">
    <text evidence="3">Belongs to the transpeptidase family.</text>
</comment>
<dbReference type="PANTHER" id="PTHR30627:SF26">
    <property type="entry name" value="PENICILLIN-BINDING PROTEIN 2B"/>
    <property type="match status" value="1"/>
</dbReference>
<protein>
    <recommendedName>
        <fullName evidence="4">serine-type D-Ala-D-Ala carboxypeptidase</fullName>
        <ecNumber evidence="4">3.4.16.4</ecNumber>
    </recommendedName>
</protein>
<dbReference type="PROSITE" id="PS51178">
    <property type="entry name" value="PASTA"/>
    <property type="match status" value="2"/>
</dbReference>
<feature type="region of interest" description="Disordered" evidence="7">
    <location>
        <begin position="701"/>
        <end position="735"/>
    </location>
</feature>
<dbReference type="CDD" id="cd06575">
    <property type="entry name" value="PASTA_Pbp2x-like_2"/>
    <property type="match status" value="1"/>
</dbReference>
<dbReference type="Gene3D" id="3.40.710.10">
    <property type="entry name" value="DD-peptidase/beta-lactamase superfamily"/>
    <property type="match status" value="1"/>
</dbReference>
<dbReference type="InterPro" id="IPR036138">
    <property type="entry name" value="PBP_dimer_sf"/>
</dbReference>
<dbReference type="Gene3D" id="3.90.1310.10">
    <property type="entry name" value="Penicillin-binding protein 2a (Domain 2)"/>
    <property type="match status" value="1"/>
</dbReference>
<dbReference type="PANTHER" id="PTHR30627">
    <property type="entry name" value="PEPTIDOGLYCAN D,D-TRANSPEPTIDASE"/>
    <property type="match status" value="1"/>
</dbReference>